<feature type="compositionally biased region" description="Low complexity" evidence="1">
    <location>
        <begin position="34"/>
        <end position="47"/>
    </location>
</feature>
<comment type="caution">
    <text evidence="3">The sequence shown here is derived from an EMBL/GenBank/DDBJ whole genome shotgun (WGS) entry which is preliminary data.</text>
</comment>
<gene>
    <name evidence="3" type="ORF">EDB81DRAFT_203169</name>
</gene>
<dbReference type="Gene3D" id="3.40.50.300">
    <property type="entry name" value="P-loop containing nucleotide triphosphate hydrolases"/>
    <property type="match status" value="1"/>
</dbReference>
<dbReference type="PANTHER" id="PTHR46411">
    <property type="entry name" value="FAMILY ATPASE, PUTATIVE-RELATED"/>
    <property type="match status" value="1"/>
</dbReference>
<name>A0A9P9DVY5_9HYPO</name>
<evidence type="ECO:0000313" key="3">
    <source>
        <dbReference type="EMBL" id="KAH7126044.1"/>
    </source>
</evidence>
<dbReference type="PANTHER" id="PTHR46411:SF2">
    <property type="entry name" value="AAA+ ATPASE DOMAIN-CONTAINING PROTEIN"/>
    <property type="match status" value="1"/>
</dbReference>
<dbReference type="EMBL" id="JAGMUV010000020">
    <property type="protein sequence ID" value="KAH7126044.1"/>
    <property type="molecule type" value="Genomic_DNA"/>
</dbReference>
<dbReference type="Proteomes" id="UP000738349">
    <property type="component" value="Unassembled WGS sequence"/>
</dbReference>
<dbReference type="SUPFAM" id="SSF52540">
    <property type="entry name" value="P-loop containing nucleoside triphosphate hydrolases"/>
    <property type="match status" value="1"/>
</dbReference>
<dbReference type="Pfam" id="PF23232">
    <property type="entry name" value="AAA_lid_13"/>
    <property type="match status" value="1"/>
</dbReference>
<evidence type="ECO:0000256" key="1">
    <source>
        <dbReference type="SAM" id="MobiDB-lite"/>
    </source>
</evidence>
<organism evidence="3 4">
    <name type="scientific">Dactylonectria macrodidyma</name>
    <dbReference type="NCBI Taxonomy" id="307937"/>
    <lineage>
        <taxon>Eukaryota</taxon>
        <taxon>Fungi</taxon>
        <taxon>Dikarya</taxon>
        <taxon>Ascomycota</taxon>
        <taxon>Pezizomycotina</taxon>
        <taxon>Sordariomycetes</taxon>
        <taxon>Hypocreomycetidae</taxon>
        <taxon>Hypocreales</taxon>
        <taxon>Nectriaceae</taxon>
        <taxon>Dactylonectria</taxon>
    </lineage>
</organism>
<reference evidence="3" key="1">
    <citation type="journal article" date="2021" name="Nat. Commun.">
        <title>Genetic determinants of endophytism in the Arabidopsis root mycobiome.</title>
        <authorList>
            <person name="Mesny F."/>
            <person name="Miyauchi S."/>
            <person name="Thiergart T."/>
            <person name="Pickel B."/>
            <person name="Atanasova L."/>
            <person name="Karlsson M."/>
            <person name="Huettel B."/>
            <person name="Barry K.W."/>
            <person name="Haridas S."/>
            <person name="Chen C."/>
            <person name="Bauer D."/>
            <person name="Andreopoulos W."/>
            <person name="Pangilinan J."/>
            <person name="LaButti K."/>
            <person name="Riley R."/>
            <person name="Lipzen A."/>
            <person name="Clum A."/>
            <person name="Drula E."/>
            <person name="Henrissat B."/>
            <person name="Kohler A."/>
            <person name="Grigoriev I.V."/>
            <person name="Martin F.M."/>
            <person name="Hacquard S."/>
        </authorList>
    </citation>
    <scope>NUCLEOTIDE SEQUENCE</scope>
    <source>
        <strain evidence="3">MPI-CAGE-AT-0147</strain>
    </source>
</reference>
<sequence>MVSNGANTEDKPLKTFSVGPPTPPTPAQRDDTQPQPSSLGLPGVSPPRASHDKGDNETPRALGLADELQALKSRILELEQQALSDSTEPAQDTRDPELIDRIDDYKRMEQCLYRHRKEWAENTPVRPLYMGLGRRSNRPLYGPSGPWSYHWKVLDIGTKKYQRPDPFDPKHQCEDADDDVEGEFDHTIDYEHRRDRVRKAFEWEMDRLYLVEEGEARKRARMKDLEDQRQKQKANANWNAARAEDATDLDTEGETSTFPRPILNPGDWHLFKSCLSADPGASCLIDILIGEPVADNKVRVASDFFRNPSCLPRPETSQARKTVPMPVGQAQLPERIRIHSAAIARILGQLSNTGDLFSPQQLDSFVLIRPYKTLIQNEQALRDWCKMLDKKFGNKPVKSSQDVPEISEEKFAPGSDVDKRDKYSTEGAEEKSSQEPVPGLIYHGETPTDGSTVIMKEETDEQEVGRSEGTRSTYPKKEGEKEEKEGIEPNTQDSAEGSVTSESTGSSGDSDDLDDITKSAKAFEHLQCLLDFIDTTISPKRSHLQSDECQKVFFSDLWHLFRPGMEVIYGDCKQAYRVIRVASPAHRIVSGWESWYNAVSDQGKKRSKAAFSVTCVCVDFDGTHLGPVSRTFDFKRFEGQRDITSFEIYPLRYHRLNRADCTDLEWKDLQQYPANEQCRQKLIRRGVKFLEAAGVKHLYYDGPTLEVREEVESQVVVDFETAFSFEEEPKDHLKKPILEVLIGNTPASKEADDDDDDDPTPSYCRGVCCKGEVLVHNDTYVDDMQSTQYIESLLPKTPTQDNPSVAILPRLLKEMQTGPGNSVVATDDELVIMSYRVFGFVLRSRKWAQLDLTFLTDVQPSDIGVLTAPSQSVEDEKKIGDDTNAPKGAFDRLVLEQGHKPMIVSLIAQHFRDKESKGGLTEQVDIVKGKGKGLILLLHGAPGVGKTSTAEGVAEMFKKPLLQITCGDLGTTAKEVEQTLETNFTLASRWGCILLLDEADVFLAERTKEDFKRNGLVAAFLRVLEYYAGILFLTTNRVGDFDEAFTSRIHISLYYPELNAEKTVEVFKINMEMIEERFARKKRRIDIDKMSVGSFASQHFAAHPHARWNGRQIRNACQTALALAEFEAQGNSHEAILKPDAVVHLTVAHFDTVRNAYLEFNKYMNDLYGSNTARRAKEAKLRAIWVDENDRIVGGSGIDRKAAFARAVRPNVQQQGGFQQQQNYQQPQTYPQQQGYQQNQGYQGSQGYQQNQGYPQSQGFQQPQGVQQQQGFQQPQVFQPNQTPNQQQGFQQQPAGGLQQQQQPQSQPNIATTQPGYGDSSQMAMQGQQFPHNQGGNIPVSSVPAGSFQGSQPGFVQGDGQVVQQPRRSPTWFNQGIQEMFVASGGPESGHFQQGNAPLAGGGGGGGGFGSGQQGVGG</sequence>
<keyword evidence="4" id="KW-1185">Reference proteome</keyword>
<dbReference type="InterPro" id="IPR054289">
    <property type="entry name" value="DUF7025"/>
</dbReference>
<feature type="compositionally biased region" description="Low complexity" evidence="1">
    <location>
        <begin position="497"/>
        <end position="508"/>
    </location>
</feature>
<feature type="region of interest" description="Disordered" evidence="1">
    <location>
        <begin position="395"/>
        <end position="515"/>
    </location>
</feature>
<dbReference type="GO" id="GO:0016887">
    <property type="term" value="F:ATP hydrolysis activity"/>
    <property type="evidence" value="ECO:0007669"/>
    <property type="project" value="InterPro"/>
</dbReference>
<dbReference type="InterPro" id="IPR027417">
    <property type="entry name" value="P-loop_NTPase"/>
</dbReference>
<feature type="region of interest" description="Disordered" evidence="1">
    <location>
        <begin position="1383"/>
        <end position="1418"/>
    </location>
</feature>
<feature type="region of interest" description="Disordered" evidence="1">
    <location>
        <begin position="1213"/>
        <end position="1368"/>
    </location>
</feature>
<dbReference type="OrthoDB" id="10042665at2759"/>
<protein>
    <recommendedName>
        <fullName evidence="2">AAA+ ATPase domain-containing protein</fullName>
    </recommendedName>
</protein>
<feature type="compositionally biased region" description="Polar residues" evidence="1">
    <location>
        <begin position="1309"/>
        <end position="1340"/>
    </location>
</feature>
<dbReference type="CDD" id="cd19481">
    <property type="entry name" value="RecA-like_protease"/>
    <property type="match status" value="1"/>
</dbReference>
<dbReference type="InterPro" id="IPR003959">
    <property type="entry name" value="ATPase_AAA_core"/>
</dbReference>
<evidence type="ECO:0000259" key="2">
    <source>
        <dbReference type="SMART" id="SM00382"/>
    </source>
</evidence>
<feature type="compositionally biased region" description="Low complexity" evidence="1">
    <location>
        <begin position="1213"/>
        <end position="1308"/>
    </location>
</feature>
<feature type="compositionally biased region" description="Low complexity" evidence="1">
    <location>
        <begin position="1352"/>
        <end position="1365"/>
    </location>
</feature>
<dbReference type="SMART" id="SM00382">
    <property type="entry name" value="AAA"/>
    <property type="match status" value="1"/>
</dbReference>
<feature type="region of interest" description="Disordered" evidence="1">
    <location>
        <begin position="1"/>
        <end position="63"/>
    </location>
</feature>
<accession>A0A9P9DVY5</accession>
<dbReference type="InterPro" id="IPR056599">
    <property type="entry name" value="AAA_lid_fung"/>
</dbReference>
<feature type="compositionally biased region" description="Gly residues" evidence="1">
    <location>
        <begin position="1400"/>
        <end position="1418"/>
    </location>
</feature>
<dbReference type="Pfam" id="PF22942">
    <property type="entry name" value="DUF7025"/>
    <property type="match status" value="1"/>
</dbReference>
<feature type="domain" description="AAA+ ATPase" evidence="2">
    <location>
        <begin position="932"/>
        <end position="1057"/>
    </location>
</feature>
<feature type="region of interest" description="Disordered" evidence="1">
    <location>
        <begin position="234"/>
        <end position="260"/>
    </location>
</feature>
<dbReference type="Pfam" id="PF00004">
    <property type="entry name" value="AAA"/>
    <property type="match status" value="1"/>
</dbReference>
<evidence type="ECO:0000313" key="4">
    <source>
        <dbReference type="Proteomes" id="UP000738349"/>
    </source>
</evidence>
<feature type="compositionally biased region" description="Basic and acidic residues" evidence="1">
    <location>
        <begin position="407"/>
        <end position="433"/>
    </location>
</feature>
<proteinExistence type="predicted"/>
<feature type="compositionally biased region" description="Basic and acidic residues" evidence="1">
    <location>
        <begin position="463"/>
        <end position="487"/>
    </location>
</feature>
<feature type="compositionally biased region" description="Basic and acidic residues" evidence="1">
    <location>
        <begin position="49"/>
        <end position="58"/>
    </location>
</feature>
<dbReference type="InterPro" id="IPR003593">
    <property type="entry name" value="AAA+_ATPase"/>
</dbReference>
<dbReference type="GO" id="GO:0005524">
    <property type="term" value="F:ATP binding"/>
    <property type="evidence" value="ECO:0007669"/>
    <property type="project" value="InterPro"/>
</dbReference>